<dbReference type="PANTHER" id="PTHR10110">
    <property type="entry name" value="SODIUM/HYDROGEN EXCHANGER"/>
    <property type="match status" value="1"/>
</dbReference>
<evidence type="ECO:0000256" key="4">
    <source>
        <dbReference type="ARBA" id="ARBA00022692"/>
    </source>
</evidence>
<keyword evidence="3 10" id="KW-1003">Cell membrane</keyword>
<dbReference type="SUPFAM" id="SSF57850">
    <property type="entry name" value="RING/U-box"/>
    <property type="match status" value="1"/>
</dbReference>
<feature type="transmembrane region" description="Helical" evidence="10">
    <location>
        <begin position="375"/>
        <end position="394"/>
    </location>
</feature>
<name>A0A561E8Z0_9MICO</name>
<dbReference type="GO" id="GO:0015386">
    <property type="term" value="F:potassium:proton antiporter activity"/>
    <property type="evidence" value="ECO:0007669"/>
    <property type="project" value="TreeGrafter"/>
</dbReference>
<comment type="caution">
    <text evidence="10">Lacks conserved residue(s) required for the propagation of feature annotation.</text>
</comment>
<accession>A0A561E8Z0</accession>
<dbReference type="InterPro" id="IPR006153">
    <property type="entry name" value="Cation/H_exchanger_TM"/>
</dbReference>
<dbReference type="InterPro" id="IPR018422">
    <property type="entry name" value="Cation/H_exchanger_CPA1"/>
</dbReference>
<dbReference type="InterPro" id="IPR004705">
    <property type="entry name" value="Cation/H_exchanger_CPA1_bac"/>
</dbReference>
<gene>
    <name evidence="12" type="ORF">BKA23_0879</name>
</gene>
<reference evidence="12 13" key="1">
    <citation type="submission" date="2019-06" db="EMBL/GenBank/DDBJ databases">
        <title>Sequencing the genomes of 1000 actinobacteria strains.</title>
        <authorList>
            <person name="Klenk H.-P."/>
        </authorList>
    </citation>
    <scope>NUCLEOTIDE SEQUENCE [LARGE SCALE GENOMIC DNA]</scope>
    <source>
        <strain evidence="12 13">DSM 19560</strain>
    </source>
</reference>
<dbReference type="GO" id="GO:0015385">
    <property type="term" value="F:sodium:proton antiporter activity"/>
    <property type="evidence" value="ECO:0007669"/>
    <property type="project" value="InterPro"/>
</dbReference>
<evidence type="ECO:0000256" key="9">
    <source>
        <dbReference type="ARBA" id="ARBA00023201"/>
    </source>
</evidence>
<dbReference type="EMBL" id="VIVQ01000001">
    <property type="protein sequence ID" value="TWE12083.1"/>
    <property type="molecule type" value="Genomic_DNA"/>
</dbReference>
<evidence type="ECO:0000256" key="1">
    <source>
        <dbReference type="ARBA" id="ARBA00004651"/>
    </source>
</evidence>
<keyword evidence="2 10" id="KW-0813">Transport</keyword>
<evidence type="ECO:0000256" key="3">
    <source>
        <dbReference type="ARBA" id="ARBA00022475"/>
    </source>
</evidence>
<dbReference type="Proteomes" id="UP000318297">
    <property type="component" value="Unassembled WGS sequence"/>
</dbReference>
<keyword evidence="9 10" id="KW-0739">Sodium transport</keyword>
<feature type="transmembrane region" description="Helical" evidence="10">
    <location>
        <begin position="84"/>
        <end position="107"/>
    </location>
</feature>
<dbReference type="AlphaFoldDB" id="A0A561E8Z0"/>
<keyword evidence="6 10" id="KW-0915">Sodium</keyword>
<evidence type="ECO:0000313" key="12">
    <source>
        <dbReference type="EMBL" id="TWE12083.1"/>
    </source>
</evidence>
<dbReference type="SMART" id="SM00290">
    <property type="entry name" value="ZnF_UBP"/>
    <property type="match status" value="1"/>
</dbReference>
<keyword evidence="10" id="KW-0050">Antiport</keyword>
<comment type="subcellular location">
    <subcellularLocation>
        <location evidence="1 10">Cell membrane</location>
        <topology evidence="1 10">Multi-pass membrane protein</topology>
    </subcellularLocation>
</comment>
<feature type="transmembrane region" description="Helical" evidence="10">
    <location>
        <begin position="55"/>
        <end position="77"/>
    </location>
</feature>
<evidence type="ECO:0000256" key="6">
    <source>
        <dbReference type="ARBA" id="ARBA00023053"/>
    </source>
</evidence>
<dbReference type="NCBIfam" id="TIGR00831">
    <property type="entry name" value="a_cpa1"/>
    <property type="match status" value="1"/>
</dbReference>
<evidence type="ECO:0000256" key="8">
    <source>
        <dbReference type="ARBA" id="ARBA00023136"/>
    </source>
</evidence>
<dbReference type="PROSITE" id="PS50271">
    <property type="entry name" value="ZF_UBP"/>
    <property type="match status" value="1"/>
</dbReference>
<dbReference type="OrthoDB" id="57886at2"/>
<dbReference type="GO" id="GO:0005886">
    <property type="term" value="C:plasma membrane"/>
    <property type="evidence" value="ECO:0007669"/>
    <property type="project" value="UniProtKB-SubCell"/>
</dbReference>
<feature type="domain" description="UBP-type" evidence="11">
    <location>
        <begin position="544"/>
        <end position="628"/>
    </location>
</feature>
<dbReference type="Pfam" id="PF00999">
    <property type="entry name" value="Na_H_Exchanger"/>
    <property type="match status" value="1"/>
</dbReference>
<evidence type="ECO:0000313" key="13">
    <source>
        <dbReference type="Proteomes" id="UP000318297"/>
    </source>
</evidence>
<dbReference type="RefSeq" id="WP_145225810.1">
    <property type="nucleotide sequence ID" value="NZ_VIVQ01000001.1"/>
</dbReference>
<keyword evidence="4 10" id="KW-0812">Transmembrane</keyword>
<feature type="transmembrane region" description="Helical" evidence="10">
    <location>
        <begin position="341"/>
        <end position="363"/>
    </location>
</feature>
<dbReference type="Gene3D" id="6.10.140.1330">
    <property type="match status" value="1"/>
</dbReference>
<feature type="transmembrane region" description="Helical" evidence="10">
    <location>
        <begin position="233"/>
        <end position="254"/>
    </location>
</feature>
<feature type="transmembrane region" description="Helical" evidence="10">
    <location>
        <begin position="113"/>
        <end position="134"/>
    </location>
</feature>
<keyword evidence="7 10" id="KW-0406">Ion transport</keyword>
<dbReference type="GO" id="GO:0051453">
    <property type="term" value="P:regulation of intracellular pH"/>
    <property type="evidence" value="ECO:0007669"/>
    <property type="project" value="TreeGrafter"/>
</dbReference>
<sequence>MHIALPALALVVAVIVVATIARRVGLSAPLLLTAIGALVSFAPFMPSHFQVDSEVVLLGFLPPLLFSAASSTSLIDLRRDRRQIIGLSVLLVLFTAFGVGLVAWWLLDVPFAAAVALGGIVAPPDAVAATAVARRIGLPRRVVSILEGESLFNDATALVTVNTAKGLIGGAAGAATIVTAGRDFLWASFGGAAIGFVVFLVLARVRRHVTDTVTSVAISFATPWLAYLPAEEAGASGVIAVVVCGVLLGHKAPVIQTAQSRVSERLNWASVTFLLENLVFLLIGLQVHTIVHGVEQGSLGLGRTFAISLIVLLTVMVLRPIWILSLALVSRLSGWTSSALLPRESVIASWAGMRGVVTLAAAFLLPDRTPEREALIFIALVVTVGTLVLQGFSLGSLARMLNLHGPDPREDALQTAQLMQAAVTAGTRKLEEELASQDAPVPEEIVTALRDQAARRANLAWERLGSNDPDVESPAESYRRLRSAMLDAERRKVLAMRDRGIMDHEVLTAVMDDLDVEESMITRMSNGENEIQDRLLLTPEIRQFGCNHLNDAPMTADPITPEGCPDCVREGTQSVHLRLCLTCGNVGCCDSSVGMHATRHYEQTGHPVMRSFEPGEAWRWCYPDSLLG</sequence>
<evidence type="ECO:0000256" key="5">
    <source>
        <dbReference type="ARBA" id="ARBA00022989"/>
    </source>
</evidence>
<dbReference type="InterPro" id="IPR013083">
    <property type="entry name" value="Znf_RING/FYVE/PHD"/>
</dbReference>
<dbReference type="GO" id="GO:0008270">
    <property type="term" value="F:zinc ion binding"/>
    <property type="evidence" value="ECO:0007669"/>
    <property type="project" value="InterPro"/>
</dbReference>
<organism evidence="12 13">
    <name type="scientific">Rudaeicoccus suwonensis</name>
    <dbReference type="NCBI Taxonomy" id="657409"/>
    <lineage>
        <taxon>Bacteria</taxon>
        <taxon>Bacillati</taxon>
        <taxon>Actinomycetota</taxon>
        <taxon>Actinomycetes</taxon>
        <taxon>Micrococcales</taxon>
        <taxon>Dermacoccaceae</taxon>
        <taxon>Rudaeicoccus</taxon>
    </lineage>
</organism>
<proteinExistence type="inferred from homology"/>
<comment type="caution">
    <text evidence="12">The sequence shown here is derived from an EMBL/GenBank/DDBJ whole genome shotgun (WGS) entry which is preliminary data.</text>
</comment>
<keyword evidence="8 10" id="KW-0472">Membrane</keyword>
<evidence type="ECO:0000256" key="10">
    <source>
        <dbReference type="RuleBase" id="RU366002"/>
    </source>
</evidence>
<feature type="transmembrane region" description="Helical" evidence="10">
    <location>
        <begin position="184"/>
        <end position="202"/>
    </location>
</feature>
<keyword evidence="5 10" id="KW-1133">Transmembrane helix</keyword>
<comment type="similarity">
    <text evidence="10">Belongs to the monovalent cation:proton antiporter 1 (CPA1) transporter (TC 2.A.36) family.</text>
</comment>
<evidence type="ECO:0000256" key="7">
    <source>
        <dbReference type="ARBA" id="ARBA00023065"/>
    </source>
</evidence>
<dbReference type="InterPro" id="IPR001607">
    <property type="entry name" value="Znf_UBP"/>
</dbReference>
<protein>
    <submittedName>
        <fullName evidence="12">Sodium/proton antiporter (CPA1 family)</fullName>
    </submittedName>
</protein>
<feature type="transmembrane region" description="Helical" evidence="10">
    <location>
        <begin position="266"/>
        <end position="285"/>
    </location>
</feature>
<evidence type="ECO:0000256" key="2">
    <source>
        <dbReference type="ARBA" id="ARBA00022448"/>
    </source>
</evidence>
<comment type="function">
    <text evidence="10">Na(+)/H(+) antiporter that extrudes sodium in exchange for external protons.</text>
</comment>
<dbReference type="GO" id="GO:0098719">
    <property type="term" value="P:sodium ion import across plasma membrane"/>
    <property type="evidence" value="ECO:0007669"/>
    <property type="project" value="TreeGrafter"/>
</dbReference>
<dbReference type="PANTHER" id="PTHR10110:SF86">
    <property type="entry name" value="SODIUM_HYDROGEN EXCHANGER 7"/>
    <property type="match status" value="1"/>
</dbReference>
<feature type="transmembrane region" description="Helical" evidence="10">
    <location>
        <begin position="305"/>
        <end position="329"/>
    </location>
</feature>
<evidence type="ECO:0000259" key="11">
    <source>
        <dbReference type="PROSITE" id="PS50271"/>
    </source>
</evidence>
<keyword evidence="13" id="KW-1185">Reference proteome</keyword>
<dbReference type="Gene3D" id="3.30.40.10">
    <property type="entry name" value="Zinc/RING finger domain, C3HC4 (zinc finger)"/>
    <property type="match status" value="1"/>
</dbReference>
<dbReference type="Pfam" id="PF02148">
    <property type="entry name" value="zf-UBP"/>
    <property type="match status" value="1"/>
</dbReference>